<dbReference type="AlphaFoldDB" id="A0A2C6MCE7"/>
<dbReference type="InterPro" id="IPR000891">
    <property type="entry name" value="PYR_CT"/>
</dbReference>
<evidence type="ECO:0000313" key="2">
    <source>
        <dbReference type="EMBL" id="PHJ36963.1"/>
    </source>
</evidence>
<dbReference type="GO" id="GO:0004736">
    <property type="term" value="F:pyruvate carboxylase activity"/>
    <property type="evidence" value="ECO:0007669"/>
    <property type="project" value="TreeGrafter"/>
</dbReference>
<evidence type="ECO:0000259" key="1">
    <source>
        <dbReference type="PROSITE" id="PS50991"/>
    </source>
</evidence>
<keyword evidence="3" id="KW-1185">Reference proteome</keyword>
<protein>
    <recommendedName>
        <fullName evidence="1">Pyruvate carboxyltransferase domain-containing protein</fullName>
    </recommendedName>
</protein>
<dbReference type="Gene3D" id="3.20.20.70">
    <property type="entry name" value="Aldolase class I"/>
    <property type="match status" value="1"/>
</dbReference>
<gene>
    <name evidence="2" type="ORF">P378_19305</name>
</gene>
<proteinExistence type="predicted"/>
<dbReference type="PROSITE" id="PS50991">
    <property type="entry name" value="PYR_CT"/>
    <property type="match status" value="1"/>
</dbReference>
<dbReference type="PANTHER" id="PTHR43778:SF2">
    <property type="entry name" value="PYRUVATE CARBOXYLASE, MITOCHONDRIAL"/>
    <property type="match status" value="1"/>
</dbReference>
<dbReference type="SUPFAM" id="SSF51569">
    <property type="entry name" value="Aldolase"/>
    <property type="match status" value="1"/>
</dbReference>
<name>A0A2C6MCE7_9FIRM</name>
<reference evidence="2 3" key="1">
    <citation type="submission" date="2013-09" db="EMBL/GenBank/DDBJ databases">
        <title>Biodegradation of hydrocarbons in the deep terrestrial subsurface : characterization of a microbial consortium composed of two Desulfotomaculum species originating from a deep geological formation.</title>
        <authorList>
            <person name="Aullo T."/>
            <person name="Berlendis S."/>
            <person name="Lascourreges J.-F."/>
            <person name="Dessort D."/>
            <person name="Saint-Laurent S."/>
            <person name="Schraauwers B."/>
            <person name="Mas J."/>
            <person name="Magot M."/>
            <person name="Ranchou-Peyruse A."/>
        </authorList>
    </citation>
    <scope>NUCLEOTIDE SEQUENCE [LARGE SCALE GENOMIC DNA]</scope>
    <source>
        <strain evidence="2 3">Bs107</strain>
    </source>
</reference>
<dbReference type="PANTHER" id="PTHR43778">
    <property type="entry name" value="PYRUVATE CARBOXYLASE"/>
    <property type="match status" value="1"/>
</dbReference>
<dbReference type="InterPro" id="IPR055268">
    <property type="entry name" value="PCB-like"/>
</dbReference>
<dbReference type="InterPro" id="IPR013785">
    <property type="entry name" value="Aldolase_TIM"/>
</dbReference>
<comment type="caution">
    <text evidence="2">The sequence shown here is derived from an EMBL/GenBank/DDBJ whole genome shotgun (WGS) entry which is preliminary data.</text>
</comment>
<dbReference type="EMBL" id="AWQQ01000131">
    <property type="protein sequence ID" value="PHJ36963.1"/>
    <property type="molecule type" value="Genomic_DNA"/>
</dbReference>
<evidence type="ECO:0000313" key="3">
    <source>
        <dbReference type="Proteomes" id="UP000222564"/>
    </source>
</evidence>
<accession>A0A2C6MCE7</accession>
<sequence>MRITDTSLRDGHQSLWATRMATEDMLPILEKLDQMGYHSLEVWGGATFDVCLRFLNEDPWERLRLIKKNVKNTPLQMLLRGNHC</sequence>
<organism evidence="2 3">
    <name type="scientific">Desulforamulus profundi</name>
    <dbReference type="NCBI Taxonomy" id="1383067"/>
    <lineage>
        <taxon>Bacteria</taxon>
        <taxon>Bacillati</taxon>
        <taxon>Bacillota</taxon>
        <taxon>Clostridia</taxon>
        <taxon>Eubacteriales</taxon>
        <taxon>Peptococcaceae</taxon>
        <taxon>Desulforamulus</taxon>
    </lineage>
</organism>
<dbReference type="GO" id="GO:0006094">
    <property type="term" value="P:gluconeogenesis"/>
    <property type="evidence" value="ECO:0007669"/>
    <property type="project" value="TreeGrafter"/>
</dbReference>
<feature type="domain" description="Pyruvate carboxyltransferase" evidence="1">
    <location>
        <begin position="1"/>
        <end position="84"/>
    </location>
</feature>
<dbReference type="Proteomes" id="UP000222564">
    <property type="component" value="Unassembled WGS sequence"/>
</dbReference>
<dbReference type="GO" id="GO:0005737">
    <property type="term" value="C:cytoplasm"/>
    <property type="evidence" value="ECO:0007669"/>
    <property type="project" value="TreeGrafter"/>
</dbReference>